<dbReference type="AlphaFoldDB" id="A0A059A1Z1"/>
<evidence type="ECO:0000256" key="1">
    <source>
        <dbReference type="SAM" id="Phobius"/>
    </source>
</evidence>
<dbReference type="EMBL" id="KK198763">
    <property type="protein sequence ID" value="KCW47754.1"/>
    <property type="molecule type" value="Genomic_DNA"/>
</dbReference>
<dbReference type="OrthoDB" id="766965at2759"/>
<dbReference type="eggNOG" id="ENOG502RYG5">
    <property type="taxonomic scope" value="Eukaryota"/>
</dbReference>
<dbReference type="InParanoid" id="A0A059A1Z1"/>
<dbReference type="InterPro" id="IPR045883">
    <property type="entry name" value="At4g13530-like"/>
</dbReference>
<keyword evidence="1" id="KW-1133">Transmembrane helix</keyword>
<evidence type="ECO:0000259" key="2">
    <source>
        <dbReference type="Pfam" id="PF20705"/>
    </source>
</evidence>
<protein>
    <recommendedName>
        <fullName evidence="2">DUF6821 domain-containing protein</fullName>
    </recommendedName>
</protein>
<keyword evidence="1" id="KW-0472">Membrane</keyword>
<accession>A0A059A1Z1</accession>
<dbReference type="OMA" id="HTRAHII"/>
<proteinExistence type="predicted"/>
<reference evidence="3" key="1">
    <citation type="submission" date="2013-07" db="EMBL/GenBank/DDBJ databases">
        <title>The genome of Eucalyptus grandis.</title>
        <authorList>
            <person name="Schmutz J."/>
            <person name="Hayes R."/>
            <person name="Myburg A."/>
            <person name="Tuskan G."/>
            <person name="Grattapaglia D."/>
            <person name="Rokhsar D.S."/>
        </authorList>
    </citation>
    <scope>NUCLEOTIDE SEQUENCE</scope>
    <source>
        <tissue evidence="3">Leaf extractions</tissue>
    </source>
</reference>
<sequence length="280" mass="29944">MKRSLRPPASSPEMDTDEWELLAVDGLLDFHDDGHGGRVYSRRRSCHSESVLDMDHFRCPSPPAARIVPAAIGLGPEAPPAGEGIAGSPAVEAKAPSVGGSGSGSEREGVSRPVFFKKAARDKNEFVDMTLGDAAVAERESLCSPPRMRGEREAAAAAAVKGENDAECEAGGEVLWEEKRSESNAVNNILKRGFTGIGALCSFGVAAAATFCVLILGSRQGNNNRRSQPKQNLRFQIYSDDKRIEKVVHHATKLNEAISAVRGVPHTRAHIIVGGYYDAL</sequence>
<dbReference type="KEGG" id="egr:104425273"/>
<name>A0A059A1Z1_EUCGR</name>
<dbReference type="InterPro" id="IPR049224">
    <property type="entry name" value="DUF6821"/>
</dbReference>
<keyword evidence="1" id="KW-0812">Transmembrane</keyword>
<dbReference type="PANTHER" id="PTHR33646">
    <property type="entry name" value="GB|AAF00631.1"/>
    <property type="match status" value="1"/>
</dbReference>
<dbReference type="Pfam" id="PF20705">
    <property type="entry name" value="DUF6821"/>
    <property type="match status" value="1"/>
</dbReference>
<dbReference type="FunCoup" id="A0A059A1Z1">
    <property type="interactions" value="781"/>
</dbReference>
<organism evidence="3">
    <name type="scientific">Eucalyptus grandis</name>
    <name type="common">Flooded gum</name>
    <dbReference type="NCBI Taxonomy" id="71139"/>
    <lineage>
        <taxon>Eukaryota</taxon>
        <taxon>Viridiplantae</taxon>
        <taxon>Streptophyta</taxon>
        <taxon>Embryophyta</taxon>
        <taxon>Tracheophyta</taxon>
        <taxon>Spermatophyta</taxon>
        <taxon>Magnoliopsida</taxon>
        <taxon>eudicotyledons</taxon>
        <taxon>Gunneridae</taxon>
        <taxon>Pentapetalae</taxon>
        <taxon>rosids</taxon>
        <taxon>malvids</taxon>
        <taxon>Myrtales</taxon>
        <taxon>Myrtaceae</taxon>
        <taxon>Myrtoideae</taxon>
        <taxon>Eucalypteae</taxon>
        <taxon>Eucalyptus</taxon>
    </lineage>
</organism>
<dbReference type="STRING" id="71139.A0A059A1Z1"/>
<feature type="transmembrane region" description="Helical" evidence="1">
    <location>
        <begin position="193"/>
        <end position="216"/>
    </location>
</feature>
<feature type="domain" description="DUF6821" evidence="2">
    <location>
        <begin position="113"/>
        <end position="280"/>
    </location>
</feature>
<dbReference type="PANTHER" id="PTHR33646:SF2">
    <property type="entry name" value="F20H23.8 PROTEIN"/>
    <property type="match status" value="1"/>
</dbReference>
<gene>
    <name evidence="3" type="ORF">EUGRSUZ_K01502</name>
</gene>
<dbReference type="Gramene" id="KCW47754">
    <property type="protein sequence ID" value="KCW47754"/>
    <property type="gene ID" value="EUGRSUZ_K01502"/>
</dbReference>
<evidence type="ECO:0000313" key="3">
    <source>
        <dbReference type="EMBL" id="KCW47754.1"/>
    </source>
</evidence>